<evidence type="ECO:0000256" key="1">
    <source>
        <dbReference type="ARBA" id="ARBA00003283"/>
    </source>
</evidence>
<reference evidence="10" key="1">
    <citation type="submission" date="2023-06" db="EMBL/GenBank/DDBJ databases">
        <title>Identification and characterization of horizontal gene transfer across gut microbiota members of farm animals based on homology search.</title>
        <authorList>
            <person name="Zeman M."/>
            <person name="Kubasova T."/>
            <person name="Jahodarova E."/>
            <person name="Nykrynova M."/>
            <person name="Rychlik I."/>
        </authorList>
    </citation>
    <scope>NUCLEOTIDE SEQUENCE [LARGE SCALE GENOMIC DNA]</scope>
    <source>
        <strain evidence="10">ET340</strain>
    </source>
</reference>
<dbReference type="Gene3D" id="1.10.443.10">
    <property type="entry name" value="Intergrase catalytic core"/>
    <property type="match status" value="1"/>
</dbReference>
<dbReference type="SUPFAM" id="SSF56349">
    <property type="entry name" value="DNA breaking-rejoining enzymes"/>
    <property type="match status" value="1"/>
</dbReference>
<feature type="domain" description="Core-binding (CB)" evidence="8">
    <location>
        <begin position="59"/>
        <end position="159"/>
    </location>
</feature>
<evidence type="ECO:0000259" key="7">
    <source>
        <dbReference type="PROSITE" id="PS51898"/>
    </source>
</evidence>
<sequence>MASIVQRGNSYNVVYLYDAEDGKRKQKWESFKTLADARRRKSEVEYRQQMGSMMVPNCKTVEDLMREYVAIYGKNTWSLSMYSSTNALMDHYILPLIGSMKLSDITARVLEKYYMQLLQTPAVRKVTDRKYTKKKTEYVTAGTVKRIHNVLRSAFHQAVKWELMEKNPAIYATVPKPEVHKREIWDAETLFHALEVCEDEQLKLAINLAFACSMRVGEILGLTWDCVDISPESIRAGKAFVYINKELQRVSKTALSVLDKKDVLRVFPDTSEANKTILVLKKPKTATSTRKVFLPKTVAEMLVQWKLSQDFTKEAVGGEYNDYDLVVASAFGTPVENSRITALFKELIETNGLPKVVFHSLRHSSITYKLKLNGGDIKAVQGDSGHAVASMVTDQYSHILDEDRRTNAALIEEAFYRGKNLVPSEENAGKEKGACAEQQQSVLDPELLAKILANPEMAALINALAKSLN</sequence>
<dbReference type="EMBL" id="JAUDCL010000016">
    <property type="protein sequence ID" value="MDM8201565.1"/>
    <property type="molecule type" value="Genomic_DNA"/>
</dbReference>
<evidence type="ECO:0000256" key="5">
    <source>
        <dbReference type="ARBA" id="ARBA00023172"/>
    </source>
</evidence>
<feature type="domain" description="Tyr recombinase" evidence="7">
    <location>
        <begin position="175"/>
        <end position="410"/>
    </location>
</feature>
<dbReference type="PANTHER" id="PTHR30349">
    <property type="entry name" value="PHAGE INTEGRASE-RELATED"/>
    <property type="match status" value="1"/>
</dbReference>
<dbReference type="InterPro" id="IPR010998">
    <property type="entry name" value="Integrase_recombinase_N"/>
</dbReference>
<dbReference type="PROSITE" id="PS51900">
    <property type="entry name" value="CB"/>
    <property type="match status" value="1"/>
</dbReference>
<dbReference type="InterPro" id="IPR044068">
    <property type="entry name" value="CB"/>
</dbReference>
<dbReference type="RefSeq" id="WP_289600089.1">
    <property type="nucleotide sequence ID" value="NZ_JAUDCL010000016.1"/>
</dbReference>
<evidence type="ECO:0000313" key="10">
    <source>
        <dbReference type="Proteomes" id="UP001529380"/>
    </source>
</evidence>
<keyword evidence="4 6" id="KW-0238">DNA-binding</keyword>
<evidence type="ECO:0000256" key="2">
    <source>
        <dbReference type="ARBA" id="ARBA00008857"/>
    </source>
</evidence>
<keyword evidence="3" id="KW-0229">DNA integration</keyword>
<organism evidence="9 10">
    <name type="scientific">Allofournierella massiliensis</name>
    <dbReference type="NCBI Taxonomy" id="1650663"/>
    <lineage>
        <taxon>Bacteria</taxon>
        <taxon>Bacillati</taxon>
        <taxon>Bacillota</taxon>
        <taxon>Clostridia</taxon>
        <taxon>Eubacteriales</taxon>
        <taxon>Oscillospiraceae</taxon>
        <taxon>Allofournierella</taxon>
    </lineage>
</organism>
<dbReference type="PROSITE" id="PS51898">
    <property type="entry name" value="TYR_RECOMBINASE"/>
    <property type="match status" value="1"/>
</dbReference>
<evidence type="ECO:0000313" key="9">
    <source>
        <dbReference type="EMBL" id="MDM8201565.1"/>
    </source>
</evidence>
<protein>
    <submittedName>
        <fullName evidence="9">Tyrosine-type recombinase/integrase</fullName>
    </submittedName>
</protein>
<dbReference type="PANTHER" id="PTHR30349:SF64">
    <property type="entry name" value="PROPHAGE INTEGRASE INTD-RELATED"/>
    <property type="match status" value="1"/>
</dbReference>
<dbReference type="InterPro" id="IPR050090">
    <property type="entry name" value="Tyrosine_recombinase_XerCD"/>
</dbReference>
<dbReference type="InterPro" id="IPR013762">
    <property type="entry name" value="Integrase-like_cat_sf"/>
</dbReference>
<comment type="function">
    <text evidence="1">Site-specific tyrosine recombinase, which acts by catalyzing the cutting and rejoining of the recombining DNA molecules.</text>
</comment>
<comment type="similarity">
    <text evidence="2">Belongs to the 'phage' integrase family.</text>
</comment>
<dbReference type="InterPro" id="IPR011010">
    <property type="entry name" value="DNA_brk_join_enz"/>
</dbReference>
<evidence type="ECO:0000256" key="3">
    <source>
        <dbReference type="ARBA" id="ARBA00022908"/>
    </source>
</evidence>
<dbReference type="InterPro" id="IPR002104">
    <property type="entry name" value="Integrase_catalytic"/>
</dbReference>
<evidence type="ECO:0000256" key="6">
    <source>
        <dbReference type="PROSITE-ProRule" id="PRU01248"/>
    </source>
</evidence>
<keyword evidence="10" id="KW-1185">Reference proteome</keyword>
<accession>A0ABT7US32</accession>
<proteinExistence type="inferred from homology"/>
<reference evidence="9 10" key="2">
    <citation type="submission" date="2023-06" db="EMBL/GenBank/DDBJ databases">
        <title>Identification and characterization of horizontal gene transfer across gut microbiota members of farm animals based on homology search.</title>
        <authorList>
            <person name="Schwarzerova J."/>
            <person name="Nykrynova M."/>
            <person name="Jureckova K."/>
            <person name="Cejkova D."/>
            <person name="Rychlik I."/>
        </authorList>
    </citation>
    <scope>NUCLEOTIDE SEQUENCE [LARGE SCALE GENOMIC DNA]</scope>
    <source>
        <strain evidence="9 10">ET340</strain>
    </source>
</reference>
<reference evidence="9 10" key="3">
    <citation type="submission" date="2023-06" db="EMBL/GenBank/DDBJ databases">
        <authorList>
            <person name="Zeman M."/>
            <person name="Kubasova T."/>
            <person name="Jahodarova E."/>
            <person name="Nykrynova M."/>
            <person name="Rychlik I."/>
        </authorList>
    </citation>
    <scope>NUCLEOTIDE SEQUENCE [LARGE SCALE GENOMIC DNA]</scope>
    <source>
        <strain evidence="9 10">ET340</strain>
    </source>
</reference>
<gene>
    <name evidence="9" type="ORF">QUW08_09735</name>
</gene>
<comment type="caution">
    <text evidence="9">The sequence shown here is derived from an EMBL/GenBank/DDBJ whole genome shotgun (WGS) entry which is preliminary data.</text>
</comment>
<evidence type="ECO:0000259" key="8">
    <source>
        <dbReference type="PROSITE" id="PS51900"/>
    </source>
</evidence>
<dbReference type="Gene3D" id="1.10.150.130">
    <property type="match status" value="1"/>
</dbReference>
<dbReference type="Pfam" id="PF14659">
    <property type="entry name" value="Phage_int_SAM_3"/>
    <property type="match status" value="1"/>
</dbReference>
<dbReference type="CDD" id="cd01189">
    <property type="entry name" value="INT_ICEBs1_C_like"/>
    <property type="match status" value="1"/>
</dbReference>
<dbReference type="InterPro" id="IPR004107">
    <property type="entry name" value="Integrase_SAM-like_N"/>
</dbReference>
<evidence type="ECO:0000256" key="4">
    <source>
        <dbReference type="ARBA" id="ARBA00023125"/>
    </source>
</evidence>
<name>A0ABT7US32_9FIRM</name>
<dbReference type="Pfam" id="PF00589">
    <property type="entry name" value="Phage_integrase"/>
    <property type="match status" value="1"/>
</dbReference>
<keyword evidence="5" id="KW-0233">DNA recombination</keyword>
<dbReference type="Proteomes" id="UP001529380">
    <property type="component" value="Unassembled WGS sequence"/>
</dbReference>